<comment type="caution">
    <text evidence="4">The sequence shown here is derived from an EMBL/GenBank/DDBJ whole genome shotgun (WGS) entry which is preliminary data.</text>
</comment>
<dbReference type="RefSeq" id="WP_119705841.1">
    <property type="nucleotide sequence ID" value="NZ_JBHSOI010000001.1"/>
</dbReference>
<sequence length="113" mass="12020">MSSDESVLPLPGGGHPDPPKELSAFQQHVVSVVAALEPGELVTYGEVALEAGHPGAGQAVANVLRRVPGLPWWRVLPASGRLYRQHREVATPLLLAEGHRIDESGRVQPGEPV</sequence>
<dbReference type="CDD" id="cd06445">
    <property type="entry name" value="ATase"/>
    <property type="match status" value="1"/>
</dbReference>
<proteinExistence type="predicted"/>
<dbReference type="AlphaFoldDB" id="A0A371NZ04"/>
<evidence type="ECO:0000313" key="4">
    <source>
        <dbReference type="EMBL" id="REK68919.1"/>
    </source>
</evidence>
<dbReference type="SUPFAM" id="SSF46767">
    <property type="entry name" value="Methylated DNA-protein cysteine methyltransferase, C-terminal domain"/>
    <property type="match status" value="1"/>
</dbReference>
<dbReference type="GO" id="GO:0006281">
    <property type="term" value="P:DNA repair"/>
    <property type="evidence" value="ECO:0007669"/>
    <property type="project" value="InterPro"/>
</dbReference>
<dbReference type="PANTHER" id="PTHR42942:SF1">
    <property type="entry name" value="ALKYLTRANSFERASE-LIKE PROTEIN 1"/>
    <property type="match status" value="1"/>
</dbReference>
<dbReference type="Proteomes" id="UP000265581">
    <property type="component" value="Unassembled WGS sequence"/>
</dbReference>
<evidence type="ECO:0000259" key="3">
    <source>
        <dbReference type="Pfam" id="PF01035"/>
    </source>
</evidence>
<keyword evidence="4" id="KW-0489">Methyltransferase</keyword>
<feature type="domain" description="Methylated-DNA-[protein]-cysteine S-methyltransferase DNA binding" evidence="3">
    <location>
        <begin position="24"/>
        <end position="93"/>
    </location>
</feature>
<dbReference type="GO" id="GO:0008168">
    <property type="term" value="F:methyltransferase activity"/>
    <property type="evidence" value="ECO:0007669"/>
    <property type="project" value="UniProtKB-KW"/>
</dbReference>
<dbReference type="Gene3D" id="1.10.10.10">
    <property type="entry name" value="Winged helix-like DNA-binding domain superfamily/Winged helix DNA-binding domain"/>
    <property type="match status" value="1"/>
</dbReference>
<keyword evidence="1" id="KW-0227">DNA damage</keyword>
<feature type="region of interest" description="Disordered" evidence="2">
    <location>
        <begin position="1"/>
        <end position="21"/>
    </location>
</feature>
<evidence type="ECO:0000256" key="1">
    <source>
        <dbReference type="ARBA" id="ARBA00022763"/>
    </source>
</evidence>
<protein>
    <submittedName>
        <fullName evidence="4">Cysteine methyltransferase</fullName>
    </submittedName>
</protein>
<dbReference type="InterPro" id="IPR052520">
    <property type="entry name" value="ATL_DNA_repair"/>
</dbReference>
<dbReference type="InterPro" id="IPR036388">
    <property type="entry name" value="WH-like_DNA-bd_sf"/>
</dbReference>
<accession>A0A371NZ04</accession>
<evidence type="ECO:0000256" key="2">
    <source>
        <dbReference type="SAM" id="MobiDB-lite"/>
    </source>
</evidence>
<name>A0A371NZ04_9ACTN</name>
<dbReference type="InterPro" id="IPR014048">
    <property type="entry name" value="MethylDNA_cys_MeTrfase_DNA-bd"/>
</dbReference>
<organism evidence="4 5">
    <name type="scientific">Aeromicrobium endophyticum</name>
    <dbReference type="NCBI Taxonomy" id="2292704"/>
    <lineage>
        <taxon>Bacteria</taxon>
        <taxon>Bacillati</taxon>
        <taxon>Actinomycetota</taxon>
        <taxon>Actinomycetes</taxon>
        <taxon>Propionibacteriales</taxon>
        <taxon>Nocardioidaceae</taxon>
        <taxon>Aeromicrobium</taxon>
    </lineage>
</organism>
<dbReference type="GO" id="GO:0032259">
    <property type="term" value="P:methylation"/>
    <property type="evidence" value="ECO:0007669"/>
    <property type="project" value="UniProtKB-KW"/>
</dbReference>
<evidence type="ECO:0000313" key="5">
    <source>
        <dbReference type="Proteomes" id="UP000265581"/>
    </source>
</evidence>
<gene>
    <name evidence="4" type="ORF">DX116_18840</name>
</gene>
<dbReference type="OrthoDB" id="9132167at2"/>
<reference evidence="4 5" key="1">
    <citation type="submission" date="2018-08" db="EMBL/GenBank/DDBJ databases">
        <title>Aeromicrobium sp. M2KJ-4, whole genome shotgun sequence.</title>
        <authorList>
            <person name="Tuo L."/>
        </authorList>
    </citation>
    <scope>NUCLEOTIDE SEQUENCE [LARGE SCALE GENOMIC DNA]</scope>
    <source>
        <strain evidence="4 5">M2KJ-4</strain>
    </source>
</reference>
<dbReference type="PANTHER" id="PTHR42942">
    <property type="entry name" value="6-O-METHYLGUANINE DNA METHYLTRANSFERASE"/>
    <property type="match status" value="1"/>
</dbReference>
<dbReference type="Pfam" id="PF01035">
    <property type="entry name" value="DNA_binding_1"/>
    <property type="match status" value="1"/>
</dbReference>
<keyword evidence="5" id="KW-1185">Reference proteome</keyword>
<dbReference type="EMBL" id="QUBR01000003">
    <property type="protein sequence ID" value="REK68919.1"/>
    <property type="molecule type" value="Genomic_DNA"/>
</dbReference>
<keyword evidence="4" id="KW-0808">Transferase</keyword>
<dbReference type="InterPro" id="IPR036217">
    <property type="entry name" value="MethylDNA_cys_MeTrfase_DNAb"/>
</dbReference>